<feature type="region of interest" description="Disordered" evidence="8">
    <location>
        <begin position="32"/>
        <end position="51"/>
    </location>
</feature>
<dbReference type="PANTHER" id="PTHR14898">
    <property type="entry name" value="ENHANCER OF POLYCOMB"/>
    <property type="match status" value="1"/>
</dbReference>
<proteinExistence type="inferred from homology"/>
<evidence type="ECO:0000313" key="10">
    <source>
        <dbReference type="EMBL" id="WQF79966.1"/>
    </source>
</evidence>
<keyword evidence="5 7" id="KW-0539">Nucleus</keyword>
<sequence length="676" mass="77486">MVLTDTTPKRKVRLAPGKVFAREQSQRHLIKQRQFDHQSKPNNVDFYPSRLQKSTSNNPLYDLIDFFRGFSAGFPPSTPPPATMSTRKVRVKKLSVKTLLPVLREDDIDAAEYESLTTETQIATGVEAAEETEYHLQSILKEAGTSNDQEIPVPPPQESQINYDQLYPSHFQQPTSYIRFSQTVEECIGVSYDMTTEDDEFLRQYNSTKKTVASQLSEDDFERIMEVFEETASEQTPFASIDNTVVGYDLMVPSLTSLGGNKLMGHAKHVYEHWKSRRQALSNKPIHPSVRFETHQESDEADPYVCFRRREARQTRKTRQRDVQSAEKLKRLRRELEDGRQLIIQSYEREMLKRELLTFDRAIFEQRAKLKEMKVKLGIKTEDEDLINHKPPKKKPAEAPALQKPPGNHLRIAVRPDGRSMEADLLQLADKLAEKENELRADVESKVHNHRKWNQNHVDLTRDPLSPVKEQGMEASFRPAKTQYLMTPPASTSSESDAMDVDDETEPIVDRNNMPLFQFKAGGKEKPSCSQPAFRRRIGRLGRLWIDRRGMTTPPRVEGEEYSDRWKYDQDDEDETPVYEVDPYDTRALKFRATIPLSQYVYQRRQLPPEGLVNGPVPPQAAGSRPALPQPPTPQAQVALQQQQQLLQQQQQQQQQRHPSQSSPPAQAAPAQAAPS</sequence>
<feature type="region of interest" description="Disordered" evidence="8">
    <location>
        <begin position="610"/>
        <end position="676"/>
    </location>
</feature>
<dbReference type="KEGG" id="cdet:87941483"/>
<name>A0AAX4I9V3_9PEZI</name>
<evidence type="ECO:0000256" key="8">
    <source>
        <dbReference type="SAM" id="MobiDB-lite"/>
    </source>
</evidence>
<feature type="compositionally biased region" description="Basic and acidic residues" evidence="8">
    <location>
        <begin position="557"/>
        <end position="569"/>
    </location>
</feature>
<evidence type="ECO:0000256" key="7">
    <source>
        <dbReference type="RuleBase" id="RU361124"/>
    </source>
</evidence>
<evidence type="ECO:0000256" key="5">
    <source>
        <dbReference type="ARBA" id="ARBA00023242"/>
    </source>
</evidence>
<feature type="domain" description="Enhancer of polycomb-like N-terminal" evidence="9">
    <location>
        <begin position="90"/>
        <end position="230"/>
    </location>
</feature>
<comment type="function">
    <text evidence="6">Component of the NuA4 histone acetyltransferase complex which is involved in transcriptional activation of selected genes principally by acetylation of nucleosomal histone H4 and H2A. The NuA4 complex is also involved in DNA repair. Involved in gene silencing by neighboring heterochromatin, blockage of the silencing spreading along the chromosome, and required for cell cycle progression through G2/M.</text>
</comment>
<keyword evidence="4 7" id="KW-0804">Transcription</keyword>
<protein>
    <recommendedName>
        <fullName evidence="7">Enhancer of polycomb-like protein</fullName>
    </recommendedName>
</protein>
<gene>
    <name evidence="10" type="ORF">CDEST_04980</name>
</gene>
<evidence type="ECO:0000256" key="1">
    <source>
        <dbReference type="ARBA" id="ARBA00004123"/>
    </source>
</evidence>
<feature type="region of interest" description="Disordered" evidence="8">
    <location>
        <begin position="551"/>
        <end position="577"/>
    </location>
</feature>
<dbReference type="GO" id="GO:0005634">
    <property type="term" value="C:nucleus"/>
    <property type="evidence" value="ECO:0007669"/>
    <property type="project" value="UniProtKB-SubCell"/>
</dbReference>
<dbReference type="EMBL" id="CP137307">
    <property type="protein sequence ID" value="WQF79966.1"/>
    <property type="molecule type" value="Genomic_DNA"/>
</dbReference>
<keyword evidence="3 7" id="KW-0805">Transcription regulation</keyword>
<evidence type="ECO:0000256" key="3">
    <source>
        <dbReference type="ARBA" id="ARBA00023015"/>
    </source>
</evidence>
<comment type="similarity">
    <text evidence="2 7">Belongs to the enhancer of polycomb family.</text>
</comment>
<keyword evidence="11" id="KW-1185">Reference proteome</keyword>
<dbReference type="GO" id="GO:0006357">
    <property type="term" value="P:regulation of transcription by RNA polymerase II"/>
    <property type="evidence" value="ECO:0007669"/>
    <property type="project" value="InterPro"/>
</dbReference>
<comment type="subcellular location">
    <subcellularLocation>
        <location evidence="1 7">Nucleus</location>
    </subcellularLocation>
</comment>
<dbReference type="InterPro" id="IPR024943">
    <property type="entry name" value="Enhancer_polycomb"/>
</dbReference>
<dbReference type="InterPro" id="IPR019542">
    <property type="entry name" value="Enhancer_polycomb-like_N"/>
</dbReference>
<evidence type="ECO:0000256" key="2">
    <source>
        <dbReference type="ARBA" id="ARBA00008035"/>
    </source>
</evidence>
<evidence type="ECO:0000259" key="9">
    <source>
        <dbReference type="Pfam" id="PF10513"/>
    </source>
</evidence>
<dbReference type="GO" id="GO:0035267">
    <property type="term" value="C:NuA4 histone acetyltransferase complex"/>
    <property type="evidence" value="ECO:0007669"/>
    <property type="project" value="InterPro"/>
</dbReference>
<organism evidence="10 11">
    <name type="scientific">Colletotrichum destructivum</name>
    <dbReference type="NCBI Taxonomy" id="34406"/>
    <lineage>
        <taxon>Eukaryota</taxon>
        <taxon>Fungi</taxon>
        <taxon>Dikarya</taxon>
        <taxon>Ascomycota</taxon>
        <taxon>Pezizomycotina</taxon>
        <taxon>Sordariomycetes</taxon>
        <taxon>Hypocreomycetidae</taxon>
        <taxon>Glomerellales</taxon>
        <taxon>Glomerellaceae</taxon>
        <taxon>Colletotrichum</taxon>
        <taxon>Colletotrichum destructivum species complex</taxon>
    </lineage>
</organism>
<dbReference type="AlphaFoldDB" id="A0AAX4I9V3"/>
<evidence type="ECO:0000256" key="4">
    <source>
        <dbReference type="ARBA" id="ARBA00023163"/>
    </source>
</evidence>
<evidence type="ECO:0000256" key="6">
    <source>
        <dbReference type="ARBA" id="ARBA00025513"/>
    </source>
</evidence>
<reference evidence="11" key="1">
    <citation type="journal article" date="2023" name="bioRxiv">
        <title>Complete genome of the Medicago anthracnose fungus, Colletotrichum destructivum, reveals a mini-chromosome-like region within a core chromosome.</title>
        <authorList>
            <person name="Lapalu N."/>
            <person name="Simon A."/>
            <person name="Lu A."/>
            <person name="Plaumann P.-L."/>
            <person name="Amselem J."/>
            <person name="Pigne S."/>
            <person name="Auger A."/>
            <person name="Koch C."/>
            <person name="Dallery J.-F."/>
            <person name="O'Connell R.J."/>
        </authorList>
    </citation>
    <scope>NUCLEOTIDE SEQUENCE [LARGE SCALE GENOMIC DNA]</scope>
    <source>
        <strain evidence="11">CBS 520.97</strain>
    </source>
</reference>
<dbReference type="GeneID" id="87941483"/>
<feature type="region of interest" description="Disordered" evidence="8">
    <location>
        <begin position="386"/>
        <end position="409"/>
    </location>
</feature>
<accession>A0AAX4I9V3</accession>
<feature type="compositionally biased region" description="Low complexity" evidence="8">
    <location>
        <begin position="635"/>
        <end position="676"/>
    </location>
</feature>
<dbReference type="RefSeq" id="XP_062777190.1">
    <property type="nucleotide sequence ID" value="XM_062921139.1"/>
</dbReference>
<evidence type="ECO:0000313" key="11">
    <source>
        <dbReference type="Proteomes" id="UP001322277"/>
    </source>
</evidence>
<dbReference type="Proteomes" id="UP001322277">
    <property type="component" value="Chromosome 3"/>
</dbReference>
<dbReference type="Pfam" id="PF10513">
    <property type="entry name" value="EPL1"/>
    <property type="match status" value="1"/>
</dbReference>